<evidence type="ECO:0000259" key="3">
    <source>
        <dbReference type="Pfam" id="PF14534"/>
    </source>
</evidence>
<dbReference type="InterPro" id="IPR032710">
    <property type="entry name" value="NTF2-like_dom_sf"/>
</dbReference>
<feature type="chain" id="PRO_5001940568" description="DUF4440 domain-containing protein" evidence="2">
    <location>
        <begin position="22"/>
        <end position="193"/>
    </location>
</feature>
<keyword evidence="5" id="KW-1185">Reference proteome</keyword>
<feature type="region of interest" description="Disordered" evidence="1">
    <location>
        <begin position="19"/>
        <end position="73"/>
    </location>
</feature>
<sequence length="193" mass="21109">MMKKMILAASVALLLAACSDSEEPSVNSNTADDGNGTNENSAVDHGVEDVEDEGKDEVGFTLNDKGEAEAAEVPEAEAEKILAAYQEYIDAFNAEDVDRYMEVIAEEPDGFDREDDRAALTEAFADFDTTYTPSNETIVEYEESRAEVYAQIDVSMAEPNSDKTAKQSGRQVVVFKNEDGAWKVTSLHFIGNQ</sequence>
<dbReference type="InterPro" id="IPR027843">
    <property type="entry name" value="DUF4440"/>
</dbReference>
<dbReference type="EMBL" id="CCXS01000001">
    <property type="protein sequence ID" value="CEG22215.1"/>
    <property type="molecule type" value="Genomic_DNA"/>
</dbReference>
<name>A0A098EK39_9BACL</name>
<dbReference type="Proteomes" id="UP000043699">
    <property type="component" value="Unassembled WGS sequence"/>
</dbReference>
<evidence type="ECO:0000256" key="2">
    <source>
        <dbReference type="SAM" id="SignalP"/>
    </source>
</evidence>
<keyword evidence="2" id="KW-0732">Signal</keyword>
<dbReference type="STRING" id="1499687.BN1080_01137"/>
<dbReference type="Pfam" id="PF14534">
    <property type="entry name" value="DUF4440"/>
    <property type="match status" value="1"/>
</dbReference>
<feature type="compositionally biased region" description="Polar residues" evidence="1">
    <location>
        <begin position="24"/>
        <end position="41"/>
    </location>
</feature>
<dbReference type="PROSITE" id="PS51257">
    <property type="entry name" value="PROKAR_LIPOPROTEIN"/>
    <property type="match status" value="1"/>
</dbReference>
<organism evidence="4 5">
    <name type="scientific">Planococcus massiliensis</name>
    <dbReference type="NCBI Taxonomy" id="1499687"/>
    <lineage>
        <taxon>Bacteria</taxon>
        <taxon>Bacillati</taxon>
        <taxon>Bacillota</taxon>
        <taxon>Bacilli</taxon>
        <taxon>Bacillales</taxon>
        <taxon>Caryophanaceae</taxon>
        <taxon>Planococcus</taxon>
    </lineage>
</organism>
<reference evidence="4 5" key="1">
    <citation type="submission" date="2014-09" db="EMBL/GenBank/DDBJ databases">
        <authorList>
            <person name="Urmite Genomes Urmite Genomes"/>
        </authorList>
    </citation>
    <scope>NUCLEOTIDE SEQUENCE [LARGE SCALE GENOMIC DNA]</scope>
    <source>
        <strain evidence="4 5">ES2</strain>
    </source>
</reference>
<proteinExistence type="predicted"/>
<feature type="signal peptide" evidence="2">
    <location>
        <begin position="1"/>
        <end position="21"/>
    </location>
</feature>
<feature type="domain" description="DUF4440" evidence="3">
    <location>
        <begin position="81"/>
        <end position="184"/>
    </location>
</feature>
<evidence type="ECO:0000313" key="4">
    <source>
        <dbReference type="EMBL" id="CEG22215.1"/>
    </source>
</evidence>
<evidence type="ECO:0000313" key="5">
    <source>
        <dbReference type="Proteomes" id="UP000043699"/>
    </source>
</evidence>
<dbReference type="AlphaFoldDB" id="A0A098EK39"/>
<gene>
    <name evidence="4" type="ORF">BN1080_01137</name>
</gene>
<evidence type="ECO:0000256" key="1">
    <source>
        <dbReference type="SAM" id="MobiDB-lite"/>
    </source>
</evidence>
<accession>A0A098EK39</accession>
<dbReference type="Gene3D" id="3.10.450.50">
    <property type="match status" value="1"/>
</dbReference>
<protein>
    <recommendedName>
        <fullName evidence="3">DUF4440 domain-containing protein</fullName>
    </recommendedName>
</protein>
<dbReference type="SUPFAM" id="SSF54427">
    <property type="entry name" value="NTF2-like"/>
    <property type="match status" value="1"/>
</dbReference>